<organism evidence="3 4">
    <name type="scientific">Pseudomonas mangrovi</name>
    <dbReference type="NCBI Taxonomy" id="2161748"/>
    <lineage>
        <taxon>Bacteria</taxon>
        <taxon>Pseudomonadati</taxon>
        <taxon>Pseudomonadota</taxon>
        <taxon>Gammaproteobacteria</taxon>
        <taxon>Pseudomonadales</taxon>
        <taxon>Pseudomonadaceae</taxon>
        <taxon>Pseudomonas</taxon>
    </lineage>
</organism>
<dbReference type="PANTHER" id="PTHR16128">
    <property type="entry name" value="FAD/NAD(P)-BINDING OXIDOREDUCTASE FAMILY PROTEIN"/>
    <property type="match status" value="1"/>
</dbReference>
<comment type="catalytic activity">
    <reaction evidence="1">
        <text>1,2-dihydro-beta-NADP + O2 + H(+) = H2O2 + NADP(+)</text>
        <dbReference type="Rhea" id="RHEA:40399"/>
        <dbReference type="ChEBI" id="CHEBI:15378"/>
        <dbReference type="ChEBI" id="CHEBI:15379"/>
        <dbReference type="ChEBI" id="CHEBI:16240"/>
        <dbReference type="ChEBI" id="CHEBI:58349"/>
        <dbReference type="ChEBI" id="CHEBI:88137"/>
        <dbReference type="EC" id="1.6.3.5"/>
    </reaction>
</comment>
<comment type="caution">
    <text evidence="1">Lacks conserved residue(s) required for the propagation of feature annotation.</text>
</comment>
<dbReference type="GO" id="GO:0051287">
    <property type="term" value="F:NAD binding"/>
    <property type="evidence" value="ECO:0007669"/>
    <property type="project" value="UniProtKB-UniRule"/>
</dbReference>
<comment type="catalytic activity">
    <reaction evidence="1">
        <text>1,6-dihydro-beta-NAD + O2 + H(+) = H2O2 + NAD(+)</text>
        <dbReference type="Rhea" id="RHEA:47996"/>
        <dbReference type="ChEBI" id="CHEBI:15378"/>
        <dbReference type="ChEBI" id="CHEBI:15379"/>
        <dbReference type="ChEBI" id="CHEBI:16240"/>
        <dbReference type="ChEBI" id="CHEBI:57540"/>
        <dbReference type="ChEBI" id="CHEBI:88140"/>
        <dbReference type="EC" id="1.6.3.5"/>
    </reaction>
</comment>
<dbReference type="Proteomes" id="UP000244064">
    <property type="component" value="Unassembled WGS sequence"/>
</dbReference>
<dbReference type="OrthoDB" id="5792777at2"/>
<evidence type="ECO:0000256" key="1">
    <source>
        <dbReference type="HAMAP-Rule" id="MF_02074"/>
    </source>
</evidence>
<feature type="binding site" evidence="1">
    <location>
        <position position="126"/>
    </location>
    <ligand>
        <name>FAD</name>
        <dbReference type="ChEBI" id="CHEBI:57692"/>
    </ligand>
</feature>
<accession>A0A2T5PD73</accession>
<dbReference type="GO" id="GO:0050660">
    <property type="term" value="F:flavin adenine dinucleotide binding"/>
    <property type="evidence" value="ECO:0007669"/>
    <property type="project" value="UniProtKB-UniRule"/>
</dbReference>
<keyword evidence="1" id="KW-0521">NADP</keyword>
<feature type="binding site" evidence="1">
    <location>
        <position position="11"/>
    </location>
    <ligand>
        <name>FAD</name>
        <dbReference type="ChEBI" id="CHEBI:57692"/>
    </ligand>
</feature>
<feature type="binding site" evidence="1">
    <location>
        <begin position="54"/>
        <end position="55"/>
    </location>
    <ligand>
        <name>FAD</name>
        <dbReference type="ChEBI" id="CHEBI:57692"/>
    </ligand>
</feature>
<feature type="binding site" evidence="1">
    <location>
        <position position="307"/>
    </location>
    <ligand>
        <name>FAD</name>
        <dbReference type="ChEBI" id="CHEBI:57692"/>
    </ligand>
</feature>
<dbReference type="PRINTS" id="PR00411">
    <property type="entry name" value="PNDRDTASEI"/>
</dbReference>
<dbReference type="InterPro" id="IPR002937">
    <property type="entry name" value="Amino_oxidase"/>
</dbReference>
<feature type="binding site" evidence="1">
    <location>
        <position position="306"/>
    </location>
    <ligand>
        <name>substrate</name>
    </ligand>
</feature>
<dbReference type="SUPFAM" id="SSF51905">
    <property type="entry name" value="FAD/NAD(P)-binding domain"/>
    <property type="match status" value="1"/>
</dbReference>
<dbReference type="Gene3D" id="3.50.50.60">
    <property type="entry name" value="FAD/NAD(P)-binding domain"/>
    <property type="match status" value="1"/>
</dbReference>
<dbReference type="HAMAP" id="MF_02074">
    <property type="entry name" value="Bact_renalase"/>
    <property type="match status" value="1"/>
</dbReference>
<comment type="cofactor">
    <cofactor evidence="1">
        <name>FAD</name>
        <dbReference type="ChEBI" id="CHEBI:57692"/>
    </cofactor>
</comment>
<comment type="similarity">
    <text evidence="1">Belongs to the bacterial renalase family.</text>
</comment>
<evidence type="ECO:0000313" key="3">
    <source>
        <dbReference type="EMBL" id="PTU75673.1"/>
    </source>
</evidence>
<evidence type="ECO:0000313" key="4">
    <source>
        <dbReference type="Proteomes" id="UP000244064"/>
    </source>
</evidence>
<feature type="domain" description="Amine oxidase" evidence="2">
    <location>
        <begin position="107"/>
        <end position="322"/>
    </location>
</feature>
<proteinExistence type="inferred from homology"/>
<feature type="binding site" evidence="1">
    <location>
        <begin position="30"/>
        <end position="31"/>
    </location>
    <ligand>
        <name>FAD</name>
        <dbReference type="ChEBI" id="CHEBI:57692"/>
    </ligand>
</feature>
<keyword evidence="4" id="KW-1185">Reference proteome</keyword>
<gene>
    <name evidence="3" type="ORF">DBO85_03090</name>
</gene>
<sequence>MSIAIIGAGIAGLSAARELADAGQSVQLFDKSRGSGGRMASKRSEAGSLDLGAQYFTARDRRFAAAVHHWQNLGWVAEWLPRLYQADQHGLSPSLDEQQRWIGTPRMSALTRGLLGELPATFGCRITEVFRGEQHWSLLDADGGSHGPFDQVVVATPAPQASTLLSSAPTLAAIAAGVLMEPTWAVALGFDEPLDSEVDGCFVKEGALSWFARNRSKPGREQALDTWALHASSAWSRRNLDLSKDQVAEQLRGAFAELIGCPVPAARFSLAHRWLYARPAQSHEWSALADTDLGLYACGDWCLSGRVEGAWLSGQEAARRLLDNL</sequence>
<feature type="binding site" evidence="1">
    <location>
        <position position="300"/>
    </location>
    <ligand>
        <name>FAD</name>
        <dbReference type="ChEBI" id="CHEBI:57692"/>
    </ligand>
</feature>
<feature type="binding site" evidence="1">
    <location>
        <position position="183"/>
    </location>
    <ligand>
        <name>substrate</name>
    </ligand>
</feature>
<dbReference type="GO" id="GO:0050664">
    <property type="term" value="F:oxidoreductase activity, acting on NAD(P)H, oxygen as acceptor"/>
    <property type="evidence" value="ECO:0007669"/>
    <property type="project" value="UniProtKB-UniRule"/>
</dbReference>
<dbReference type="Pfam" id="PF13450">
    <property type="entry name" value="NAD_binding_8"/>
    <property type="match status" value="1"/>
</dbReference>
<name>A0A2T5PD73_9PSED</name>
<reference evidence="3 4" key="1">
    <citation type="submission" date="2018-04" db="EMBL/GenBank/DDBJ databases">
        <title>Pseudomonas sp. nov., isolated from mangrove soil.</title>
        <authorList>
            <person name="Chen C."/>
        </authorList>
    </citation>
    <scope>NUCLEOTIDE SEQUENCE [LARGE SCALE GENOMIC DNA]</scope>
    <source>
        <strain evidence="3 4">TC-11</strain>
    </source>
</reference>
<comment type="function">
    <text evidence="1">Catalyzes the oxidation of the 1,2-dihydro- and 1,6-dihydro- isomeric forms of beta-NAD(P) back to beta-NAD(P)+. May serve to protect primary metabolism dehydrogenases from inhibition by the 1,2-dihydro- and 1,6-dihydro-beta-NAD(P) isomers.</text>
</comment>
<dbReference type="GO" id="GO:0050661">
    <property type="term" value="F:NADP binding"/>
    <property type="evidence" value="ECO:0007669"/>
    <property type="project" value="UniProtKB-UniRule"/>
</dbReference>
<dbReference type="InterPro" id="IPR036188">
    <property type="entry name" value="FAD/NAD-bd_sf"/>
</dbReference>
<dbReference type="EMBL" id="QASN01000006">
    <property type="protein sequence ID" value="PTU75673.1"/>
    <property type="molecule type" value="Genomic_DNA"/>
</dbReference>
<dbReference type="InterPro" id="IPR034721">
    <property type="entry name" value="Bac_renal"/>
</dbReference>
<dbReference type="Pfam" id="PF01593">
    <property type="entry name" value="Amino_oxidase"/>
    <property type="match status" value="1"/>
</dbReference>
<evidence type="ECO:0000259" key="2">
    <source>
        <dbReference type="Pfam" id="PF01593"/>
    </source>
</evidence>
<comment type="caution">
    <text evidence="3">The sequence shown here is derived from an EMBL/GenBank/DDBJ whole genome shotgun (WGS) entry which is preliminary data.</text>
</comment>
<keyword evidence="1" id="KW-0285">Flavoprotein</keyword>
<dbReference type="EC" id="1.6.3.5" evidence="1"/>
<comment type="catalytic activity">
    <reaction evidence="1">
        <text>1,2-dihydro-beta-NAD + O2 + H(+) = H2O2 + NAD(+)</text>
        <dbReference type="Rhea" id="RHEA:40395"/>
        <dbReference type="ChEBI" id="CHEBI:15378"/>
        <dbReference type="ChEBI" id="CHEBI:15379"/>
        <dbReference type="ChEBI" id="CHEBI:16240"/>
        <dbReference type="ChEBI" id="CHEBI:57540"/>
        <dbReference type="ChEBI" id="CHEBI:88138"/>
        <dbReference type="EC" id="1.6.3.5"/>
    </reaction>
</comment>
<comment type="catalytic activity">
    <reaction evidence="1">
        <text>1,6-dihydro-beta-NADP + O2 + H(+) = H2O2 + NADP(+)</text>
        <dbReference type="Rhea" id="RHEA:48000"/>
        <dbReference type="ChEBI" id="CHEBI:15378"/>
        <dbReference type="ChEBI" id="CHEBI:15379"/>
        <dbReference type="ChEBI" id="CHEBI:16240"/>
        <dbReference type="ChEBI" id="CHEBI:58349"/>
        <dbReference type="ChEBI" id="CHEBI:88139"/>
        <dbReference type="EC" id="1.6.3.5"/>
    </reaction>
</comment>
<feature type="binding site" evidence="1">
    <location>
        <begin position="55"/>
        <end position="59"/>
    </location>
    <ligand>
        <name>substrate</name>
    </ligand>
</feature>
<dbReference type="AlphaFoldDB" id="A0A2T5PD73"/>
<dbReference type="RefSeq" id="WP_108105136.1">
    <property type="nucleotide sequence ID" value="NZ_QASN01000006.1"/>
</dbReference>
<dbReference type="Gene3D" id="3.90.660.10">
    <property type="match status" value="1"/>
</dbReference>
<protein>
    <recommendedName>
        <fullName evidence="1">Renalase</fullName>
        <ecNumber evidence="1">1.6.3.5</ecNumber>
    </recommendedName>
</protein>
<feature type="binding site" evidence="1">
    <location>
        <position position="38"/>
    </location>
    <ligand>
        <name>FAD</name>
        <dbReference type="ChEBI" id="CHEBI:57692"/>
    </ligand>
</feature>
<keyword evidence="1" id="KW-0520">NAD</keyword>
<keyword evidence="1" id="KW-0274">FAD</keyword>
<keyword evidence="1" id="KW-0560">Oxidoreductase</keyword>
<dbReference type="PANTHER" id="PTHR16128:SF5">
    <property type="entry name" value="FAD_NAD(P)-BINDING OXIDOREDUCTASE FAMILY PROTEIN"/>
    <property type="match status" value="1"/>
</dbReference>
<keyword evidence="1" id="KW-0547">Nucleotide-binding</keyword>